<organism evidence="2 3">
    <name type="scientific">Bergeyella porcorum</name>
    <dbReference type="NCBI Taxonomy" id="1735111"/>
    <lineage>
        <taxon>Bacteria</taxon>
        <taxon>Pseudomonadati</taxon>
        <taxon>Bacteroidota</taxon>
        <taxon>Flavobacteriia</taxon>
        <taxon>Flavobacteriales</taxon>
        <taxon>Weeksellaceae</taxon>
        <taxon>Bergeyella</taxon>
    </lineage>
</organism>
<evidence type="ECO:0000313" key="3">
    <source>
        <dbReference type="Proteomes" id="UP001432059"/>
    </source>
</evidence>
<dbReference type="EMBL" id="CP136426">
    <property type="protein sequence ID" value="WOC52456.1"/>
    <property type="molecule type" value="Genomic_DNA"/>
</dbReference>
<dbReference type="AlphaFoldDB" id="A0AAU0F2Y0"/>
<keyword evidence="3" id="KW-1185">Reference proteome</keyword>
<name>A0AAU0F2Y0_9FLAO</name>
<dbReference type="GO" id="GO:0016758">
    <property type="term" value="F:hexosyltransferase activity"/>
    <property type="evidence" value="ECO:0007669"/>
    <property type="project" value="UniProtKB-ARBA"/>
</dbReference>
<dbReference type="PANTHER" id="PTHR22916:SF3">
    <property type="entry name" value="UDP-GLCNAC:BETAGAL BETA-1,3-N-ACETYLGLUCOSAMINYLTRANSFERASE-LIKE PROTEIN 1"/>
    <property type="match status" value="1"/>
</dbReference>
<dbReference type="InterPro" id="IPR029044">
    <property type="entry name" value="Nucleotide-diphossugar_trans"/>
</dbReference>
<dbReference type="RefSeq" id="WP_327983857.1">
    <property type="nucleotide sequence ID" value="NZ_CP136426.1"/>
</dbReference>
<evidence type="ECO:0000313" key="2">
    <source>
        <dbReference type="EMBL" id="WOC52456.1"/>
    </source>
</evidence>
<proteinExistence type="predicted"/>
<dbReference type="KEGG" id="bpor:BPO_1809"/>
<evidence type="ECO:0000259" key="1">
    <source>
        <dbReference type="Pfam" id="PF00535"/>
    </source>
</evidence>
<sequence>MKLSIIVPVYKVEKYLARCLDSLLLQNLDTEDYEILLIDDASPDGSADIARVYAHKYPQINYFYKDNGGLGSARNFGMKQAKGDYILFVDSDDWLSEGALQPLLSQAEDEQLDVLIFNIQRVFDNGKIISSEIEYTAGKLYSGETLLLQERLVVSPCINLFRRAKLLDHQIFFREGIFYEDIDFYLKSLLASQRVMYCPEVVYQYYCNDQSITMNKESAHHRKKIEDYGKAIIEIHNIATQQTGALRQRIDYIKERYCRFWMQMIYREQPLYEDMKKLITKMKREGLFSFRIEQHTLSLDEKAQLYYFNHWMFKNKYLFDKRYSAAVFLMKINKRIKVL</sequence>
<dbReference type="Gene3D" id="3.90.550.10">
    <property type="entry name" value="Spore Coat Polysaccharide Biosynthesis Protein SpsA, Chain A"/>
    <property type="match status" value="1"/>
</dbReference>
<dbReference type="Pfam" id="PF00535">
    <property type="entry name" value="Glycos_transf_2"/>
    <property type="match status" value="1"/>
</dbReference>
<dbReference type="Proteomes" id="UP001432059">
    <property type="component" value="Chromosome"/>
</dbReference>
<dbReference type="SUPFAM" id="SSF53448">
    <property type="entry name" value="Nucleotide-diphospho-sugar transferases"/>
    <property type="match status" value="1"/>
</dbReference>
<reference evidence="2" key="1">
    <citation type="submission" date="2023-10" db="EMBL/GenBank/DDBJ databases">
        <title>Characterization and whole genome sequencing of a novel strain of Bergeyella porcorum QD2021 isolated from pig.</title>
        <authorList>
            <person name="Liu G."/>
            <person name="Chen C."/>
            <person name="Han X."/>
        </authorList>
    </citation>
    <scope>NUCLEOTIDE SEQUENCE</scope>
    <source>
        <strain evidence="2">QD2021</strain>
    </source>
</reference>
<gene>
    <name evidence="2" type="ORF">BPO_1809</name>
</gene>
<dbReference type="InterPro" id="IPR001173">
    <property type="entry name" value="Glyco_trans_2-like"/>
</dbReference>
<dbReference type="CDD" id="cd00761">
    <property type="entry name" value="Glyco_tranf_GTA_type"/>
    <property type="match status" value="1"/>
</dbReference>
<protein>
    <submittedName>
        <fullName evidence="2">Glycosyltransferases involved in cell wall bioproteini</fullName>
    </submittedName>
</protein>
<dbReference type="PANTHER" id="PTHR22916">
    <property type="entry name" value="GLYCOSYLTRANSFERASE"/>
    <property type="match status" value="1"/>
</dbReference>
<accession>A0AAU0F2Y0</accession>
<feature type="domain" description="Glycosyltransferase 2-like" evidence="1">
    <location>
        <begin position="4"/>
        <end position="166"/>
    </location>
</feature>